<keyword evidence="2" id="KW-0969">Cilium</keyword>
<reference evidence="2" key="1">
    <citation type="journal article" date="2020" name="Appl. Environ. Microbiol.">
        <title>Medium-Chain Fatty Acid Synthesis by 'Candidatus Weimeria bifida' gen. nov., sp. nov., and 'Candidatus Pseudoramibacter fermentans' sp. nov.</title>
        <authorList>
            <person name="Scarborough M.J."/>
            <person name="Myers K.S."/>
            <person name="Donohue T.J."/>
            <person name="Noguera D.R."/>
        </authorList>
    </citation>
    <scope>NUCLEOTIDE SEQUENCE</scope>
    <source>
        <strain evidence="2">LCO1.1</strain>
    </source>
</reference>
<dbReference type="AlphaFoldDB" id="A0A6N7J0U3"/>
<evidence type="ECO:0000259" key="1">
    <source>
        <dbReference type="Pfam" id="PF04316"/>
    </source>
</evidence>
<accession>A0A6N7J0U3</accession>
<evidence type="ECO:0000313" key="2">
    <source>
        <dbReference type="EMBL" id="MQN02246.1"/>
    </source>
</evidence>
<dbReference type="InterPro" id="IPR035890">
    <property type="entry name" value="Anti-sigma-28_factor_FlgM_sf"/>
</dbReference>
<keyword evidence="2" id="KW-0966">Cell projection</keyword>
<dbReference type="Proteomes" id="UP000460257">
    <property type="component" value="Unassembled WGS sequence"/>
</dbReference>
<dbReference type="Pfam" id="PF04316">
    <property type="entry name" value="FlgM"/>
    <property type="match status" value="1"/>
</dbReference>
<dbReference type="EMBL" id="VOGC01000009">
    <property type="protein sequence ID" value="MQN02246.1"/>
    <property type="molecule type" value="Genomic_DNA"/>
</dbReference>
<dbReference type="InterPro" id="IPR031316">
    <property type="entry name" value="FlgM_C"/>
</dbReference>
<protein>
    <submittedName>
        <fullName evidence="2">Flagellar biosynthesis anti-sigma factor FlgM</fullName>
    </submittedName>
</protein>
<name>A0A6N7J0U3_9FIRM</name>
<evidence type="ECO:0000313" key="3">
    <source>
        <dbReference type="Proteomes" id="UP000460257"/>
    </source>
</evidence>
<sequence length="91" mass="10197">MRISAYNAITQVYQARKPSTAKTKRTSGFRDEVDISEAGKDYQIAKKAVSESSDTRKDLVSEMKKKYAGDVKVDTLDFADVLLQKAQGLKY</sequence>
<dbReference type="SUPFAM" id="SSF101498">
    <property type="entry name" value="Anti-sigma factor FlgM"/>
    <property type="match status" value="1"/>
</dbReference>
<gene>
    <name evidence="2" type="ORF">FRC54_10245</name>
</gene>
<keyword evidence="2" id="KW-0282">Flagellum</keyword>
<proteinExistence type="predicted"/>
<comment type="caution">
    <text evidence="2">The sequence shown here is derived from an EMBL/GenBank/DDBJ whole genome shotgun (WGS) entry which is preliminary data.</text>
</comment>
<feature type="domain" description="Anti-sigma-28 factor FlgM C-terminal" evidence="1">
    <location>
        <begin position="31"/>
        <end position="83"/>
    </location>
</feature>
<keyword evidence="3" id="KW-1185">Reference proteome</keyword>
<organism evidence="2 3">
    <name type="scientific">Candidatus Weimeria bifida</name>
    <dbReference type="NCBI Taxonomy" id="2599074"/>
    <lineage>
        <taxon>Bacteria</taxon>
        <taxon>Bacillati</taxon>
        <taxon>Bacillota</taxon>
        <taxon>Clostridia</taxon>
        <taxon>Lachnospirales</taxon>
        <taxon>Lachnospiraceae</taxon>
        <taxon>Candidatus Weimeria</taxon>
    </lineage>
</organism>